<dbReference type="Proteomes" id="UP000584642">
    <property type="component" value="Unassembled WGS sequence"/>
</dbReference>
<dbReference type="InterPro" id="IPR036291">
    <property type="entry name" value="NAD(P)-bd_dom_sf"/>
</dbReference>
<protein>
    <submittedName>
        <fullName evidence="4">3-hydroxyacyl-CoA dehydrogenase</fullName>
    </submittedName>
</protein>
<dbReference type="PANTHER" id="PTHR48075:SF5">
    <property type="entry name" value="3-HYDROXYBUTYRYL-COA DEHYDROGENASE"/>
    <property type="match status" value="1"/>
</dbReference>
<dbReference type="PIRSF" id="PIRSF000105">
    <property type="entry name" value="HCDH"/>
    <property type="match status" value="1"/>
</dbReference>
<evidence type="ECO:0000313" key="5">
    <source>
        <dbReference type="Proteomes" id="UP000584642"/>
    </source>
</evidence>
<dbReference type="Gene3D" id="1.10.1040.10">
    <property type="entry name" value="N-(1-d-carboxylethyl)-l-norvaline Dehydrogenase, domain 2"/>
    <property type="match status" value="1"/>
</dbReference>
<dbReference type="Pfam" id="PF02737">
    <property type="entry name" value="3HCDH_N"/>
    <property type="match status" value="1"/>
</dbReference>
<dbReference type="InterPro" id="IPR006108">
    <property type="entry name" value="3HC_DH_C"/>
</dbReference>
<keyword evidence="1" id="KW-0560">Oxidoreductase</keyword>
<organism evidence="4 5">
    <name type="scientific">Azospirillum oleiclasticum</name>
    <dbReference type="NCBI Taxonomy" id="2735135"/>
    <lineage>
        <taxon>Bacteria</taxon>
        <taxon>Pseudomonadati</taxon>
        <taxon>Pseudomonadota</taxon>
        <taxon>Alphaproteobacteria</taxon>
        <taxon>Rhodospirillales</taxon>
        <taxon>Azospirillaceae</taxon>
        <taxon>Azospirillum</taxon>
    </lineage>
</organism>
<keyword evidence="5" id="KW-1185">Reference proteome</keyword>
<feature type="domain" description="3-hydroxyacyl-CoA dehydrogenase NAD binding" evidence="3">
    <location>
        <begin position="8"/>
        <end position="176"/>
    </location>
</feature>
<sequence>MEDTRRRIAVVGCGTVGASWAALFLAHGLDVAATDPAPGAEERLRRFVDRALEQLRALGCRGEGRLSFHTAMADALIGATFVQENAPENEGLKRRLLAEIDGLVQPEVVIASSTSALVRSAIVADCTHAGRHIVAHPFNPPHLLPLVEIVGGDAAAVASAVAFYKSLGRRPVVLSREMPGHIANRLSSALYREAVHLVEQGVASVADIDAAISHGPGLRWALMGPHMTYHLGGGEGGIAHYLEHLGPSQERRWAALGNPSLGPEVRERIVAGVAEEAAGRSIAELEAERDAALMGLLRLLGRGPAGGAA</sequence>
<dbReference type="Gene3D" id="3.40.50.720">
    <property type="entry name" value="NAD(P)-binding Rossmann-like Domain"/>
    <property type="match status" value="1"/>
</dbReference>
<gene>
    <name evidence="4" type="ORF">HND93_22850</name>
</gene>
<evidence type="ECO:0000313" key="4">
    <source>
        <dbReference type="EMBL" id="NYZ22559.1"/>
    </source>
</evidence>
<dbReference type="SUPFAM" id="SSF48179">
    <property type="entry name" value="6-phosphogluconate dehydrogenase C-terminal domain-like"/>
    <property type="match status" value="1"/>
</dbReference>
<dbReference type="Pfam" id="PF00725">
    <property type="entry name" value="3HCDH"/>
    <property type="match status" value="1"/>
</dbReference>
<dbReference type="EMBL" id="JABFDB010000019">
    <property type="protein sequence ID" value="NYZ22559.1"/>
    <property type="molecule type" value="Genomic_DNA"/>
</dbReference>
<feature type="domain" description="3-hydroxyacyl-CoA dehydrogenase C-terminal" evidence="2">
    <location>
        <begin position="180"/>
        <end position="248"/>
    </location>
</feature>
<accession>A0ABX2TDZ9</accession>
<dbReference type="InterPro" id="IPR008927">
    <property type="entry name" value="6-PGluconate_DH-like_C_sf"/>
</dbReference>
<name>A0ABX2TDZ9_9PROT</name>
<reference evidence="4 5" key="1">
    <citation type="submission" date="2020-05" db="EMBL/GenBank/DDBJ databases">
        <title>Azospirillum oleiclasticum sp. nov, a nitrogen-fixing and heavy crude oil-emulsifying bacterium isolated from the crude oil of Yumen Oilfield.</title>
        <authorList>
            <person name="Wu D."/>
            <person name="Cai M."/>
            <person name="Zhang X."/>
        </authorList>
    </citation>
    <scope>NUCLEOTIDE SEQUENCE [LARGE SCALE GENOMIC DNA]</scope>
    <source>
        <strain evidence="4 5">ROY-1-1-2</strain>
    </source>
</reference>
<dbReference type="InterPro" id="IPR006176">
    <property type="entry name" value="3-OHacyl-CoA_DH_NAD-bd"/>
</dbReference>
<evidence type="ECO:0000259" key="2">
    <source>
        <dbReference type="Pfam" id="PF00725"/>
    </source>
</evidence>
<comment type="caution">
    <text evidence="4">The sequence shown here is derived from an EMBL/GenBank/DDBJ whole genome shotgun (WGS) entry which is preliminary data.</text>
</comment>
<dbReference type="InterPro" id="IPR013328">
    <property type="entry name" value="6PGD_dom2"/>
</dbReference>
<evidence type="ECO:0000256" key="1">
    <source>
        <dbReference type="ARBA" id="ARBA00023002"/>
    </source>
</evidence>
<proteinExistence type="predicted"/>
<evidence type="ECO:0000259" key="3">
    <source>
        <dbReference type="Pfam" id="PF02737"/>
    </source>
</evidence>
<dbReference type="SUPFAM" id="SSF51735">
    <property type="entry name" value="NAD(P)-binding Rossmann-fold domains"/>
    <property type="match status" value="1"/>
</dbReference>
<dbReference type="PANTHER" id="PTHR48075">
    <property type="entry name" value="3-HYDROXYACYL-COA DEHYDROGENASE FAMILY PROTEIN"/>
    <property type="match status" value="1"/>
</dbReference>
<dbReference type="InterPro" id="IPR022694">
    <property type="entry name" value="3-OHacyl-CoA_DH"/>
</dbReference>